<feature type="compositionally biased region" description="Low complexity" evidence="8">
    <location>
        <begin position="321"/>
        <end position="405"/>
    </location>
</feature>
<dbReference type="InterPro" id="IPR025232">
    <property type="entry name" value="DUF4174"/>
</dbReference>
<name>A0A8C7KP05_ONCKI</name>
<protein>
    <recommendedName>
        <fullName evidence="7">Coiled-coil domain-containing protein 80</fullName>
    </recommendedName>
</protein>
<keyword evidence="3" id="KW-0272">Extracellular matrix</keyword>
<comment type="subcellular location">
    <subcellularLocation>
        <location evidence="1">Secreted</location>
        <location evidence="1">Extracellular space</location>
        <location evidence="1">Extracellular matrix</location>
    </subcellularLocation>
</comment>
<comment type="subunit">
    <text evidence="6">Binds to various extracellular matrix proteins.</text>
</comment>
<feature type="domain" description="DUF4174" evidence="10">
    <location>
        <begin position="148"/>
        <end position="276"/>
    </location>
</feature>
<feature type="region of interest" description="Disordered" evidence="8">
    <location>
        <begin position="316"/>
        <end position="492"/>
    </location>
</feature>
<evidence type="ECO:0000256" key="2">
    <source>
        <dbReference type="ARBA" id="ARBA00022525"/>
    </source>
</evidence>
<feature type="compositionally biased region" description="Basic residues" evidence="8">
    <location>
        <begin position="424"/>
        <end position="455"/>
    </location>
</feature>
<dbReference type="GO" id="GO:0030198">
    <property type="term" value="P:extracellular matrix organization"/>
    <property type="evidence" value="ECO:0007669"/>
    <property type="project" value="TreeGrafter"/>
</dbReference>
<dbReference type="Ensembl" id="ENSOKIT00005113573.1">
    <property type="protein sequence ID" value="ENSOKIP00005105939.1"/>
    <property type="gene ID" value="ENSOKIG00005046579.1"/>
</dbReference>
<evidence type="ECO:0000256" key="3">
    <source>
        <dbReference type="ARBA" id="ARBA00022530"/>
    </source>
</evidence>
<feature type="region of interest" description="Disordered" evidence="8">
    <location>
        <begin position="50"/>
        <end position="141"/>
    </location>
</feature>
<keyword evidence="4 9" id="KW-0732">Signal</keyword>
<dbReference type="AlphaFoldDB" id="A0A8C7KP05"/>
<comment type="similarity">
    <text evidence="5">Belongs to the CCDC80 family.</text>
</comment>
<dbReference type="GeneTree" id="ENSGT00940000164470"/>
<sequence>MKQTLHLCVLWLLLVWSTGASDRRPLKRTILRRTSLQGGIFNRTQNVLNSDSIAPSAGGINVSPMTSHGDRMQRDEKAEPPRRGKEPPSRRMMPSRRIPQQPKKPINQVGSGTGTSQDNSKPVTGEAVQPQSTPARTVPGSAGSLNVLASFAGKNRVLVISAPHDSDGYYRLMMTLLKSDVYCQMAERHMQMIVMFHQEGERGGKVRRVNAKGQVTEEPLDTVLIPRLMNFLKLEEGKFGMVLLRKTLQVEERYPYPVRLEAMYEVMDQTHMRKLEKARQRGFVQRCKAAGVEGQVVESQGQGVLTTGSEVTVNSTVDRVPPTTTTTRKTTTTTTKPTTTTTTTKVTTTTKPTTTTNTTTTTTTIKPTTTTKPKTTTTRRTTTTTTKPKTTTTRRTTTTTTTKPTVPNELKVDSDAQVETASPKKSKVKRPVNAERKKKADKSGKRSKADKKRLKATKDSDGGFYRGRRPGKKAAINQEKEADNKRPPTKQPNLLVSFFGHFEKRRRLLVSILFTPDEENPMYTQQRDEYLEHVCELGVRKISLITIFGSLTNGTMKMDHYQAEKDQPLKGMKEEDFTNQPLIRALRNELGLIFDDYYMVLTDFDMKVKQEYEVPIAMTAVFDYIDTFSSRIKEMEQQKRQGVTCKTEDKSKSLENFLSRFRWRRRLFVISSSDDEEWAYQQQLYALTSQACNLGLRHLSVLKLIGKDMEDMGGTLELYPINGTATVEREDVSPSLVQDIRNYFQISPEYFSMLLVGKDGNVKSWYPSPMWSMSIIYDLVDSMQLRRQEMAIQQSLGMRCPEDEYGGYGHDRDPDGYHRGYGY</sequence>
<dbReference type="Proteomes" id="UP000694557">
    <property type="component" value="Unassembled WGS sequence"/>
</dbReference>
<feature type="domain" description="DUF4174" evidence="10">
    <location>
        <begin position="501"/>
        <end position="634"/>
    </location>
</feature>
<feature type="compositionally biased region" description="Basic and acidic residues" evidence="8">
    <location>
        <begin position="68"/>
        <end position="89"/>
    </location>
</feature>
<evidence type="ECO:0000256" key="4">
    <source>
        <dbReference type="ARBA" id="ARBA00022729"/>
    </source>
</evidence>
<dbReference type="GO" id="GO:0010811">
    <property type="term" value="P:positive regulation of cell-substrate adhesion"/>
    <property type="evidence" value="ECO:0007669"/>
    <property type="project" value="TreeGrafter"/>
</dbReference>
<gene>
    <name evidence="11" type="primary">LOC116371735</name>
</gene>
<evidence type="ECO:0000256" key="1">
    <source>
        <dbReference type="ARBA" id="ARBA00004498"/>
    </source>
</evidence>
<feature type="signal peptide" evidence="9">
    <location>
        <begin position="1"/>
        <end position="20"/>
    </location>
</feature>
<evidence type="ECO:0000256" key="8">
    <source>
        <dbReference type="SAM" id="MobiDB-lite"/>
    </source>
</evidence>
<dbReference type="PANTHER" id="PTHR46792:SF2">
    <property type="entry name" value="COILED-COIL DOMAIN-CONTAINING PROTEIN 80"/>
    <property type="match status" value="1"/>
</dbReference>
<feature type="compositionally biased region" description="Polar residues" evidence="8">
    <location>
        <begin position="108"/>
        <end position="122"/>
    </location>
</feature>
<feature type="compositionally biased region" description="Low complexity" evidence="8">
    <location>
        <begin position="90"/>
        <end position="101"/>
    </location>
</feature>
<evidence type="ECO:0000313" key="11">
    <source>
        <dbReference type="Ensembl" id="ENSOKIP00005105939.1"/>
    </source>
</evidence>
<accession>A0A8C7KP05</accession>
<evidence type="ECO:0000259" key="10">
    <source>
        <dbReference type="Pfam" id="PF13778"/>
    </source>
</evidence>
<evidence type="ECO:0000256" key="6">
    <source>
        <dbReference type="ARBA" id="ARBA00038549"/>
    </source>
</evidence>
<evidence type="ECO:0000256" key="9">
    <source>
        <dbReference type="SAM" id="SignalP"/>
    </source>
</evidence>
<keyword evidence="12" id="KW-1185">Reference proteome</keyword>
<reference evidence="11" key="1">
    <citation type="submission" date="2025-08" db="UniProtKB">
        <authorList>
            <consortium name="Ensembl"/>
        </authorList>
    </citation>
    <scope>IDENTIFICATION</scope>
</reference>
<evidence type="ECO:0000313" key="12">
    <source>
        <dbReference type="Proteomes" id="UP000694557"/>
    </source>
</evidence>
<evidence type="ECO:0000256" key="7">
    <source>
        <dbReference type="ARBA" id="ARBA00039956"/>
    </source>
</evidence>
<dbReference type="GO" id="GO:0005604">
    <property type="term" value="C:basement membrane"/>
    <property type="evidence" value="ECO:0007669"/>
    <property type="project" value="TreeGrafter"/>
</dbReference>
<evidence type="ECO:0000256" key="5">
    <source>
        <dbReference type="ARBA" id="ARBA00038037"/>
    </source>
</evidence>
<keyword evidence="2" id="KW-0964">Secreted</keyword>
<feature type="chain" id="PRO_5034495861" description="Coiled-coil domain-containing protein 80" evidence="9">
    <location>
        <begin position="21"/>
        <end position="823"/>
    </location>
</feature>
<dbReference type="PANTHER" id="PTHR46792">
    <property type="entry name" value="COILED-COIL DOMAIN-CONTAINING PROTEIN 80"/>
    <property type="match status" value="1"/>
</dbReference>
<dbReference type="Pfam" id="PF13778">
    <property type="entry name" value="DUF4174"/>
    <property type="match status" value="3"/>
</dbReference>
<organism evidence="11 12">
    <name type="scientific">Oncorhynchus kisutch</name>
    <name type="common">Coho salmon</name>
    <name type="synonym">Salmo kisutch</name>
    <dbReference type="NCBI Taxonomy" id="8019"/>
    <lineage>
        <taxon>Eukaryota</taxon>
        <taxon>Metazoa</taxon>
        <taxon>Chordata</taxon>
        <taxon>Craniata</taxon>
        <taxon>Vertebrata</taxon>
        <taxon>Euteleostomi</taxon>
        <taxon>Actinopterygii</taxon>
        <taxon>Neopterygii</taxon>
        <taxon>Teleostei</taxon>
        <taxon>Protacanthopterygii</taxon>
        <taxon>Salmoniformes</taxon>
        <taxon>Salmonidae</taxon>
        <taxon>Salmoninae</taxon>
        <taxon>Oncorhynchus</taxon>
    </lineage>
</organism>
<feature type="domain" description="DUF4174" evidence="10">
    <location>
        <begin position="657"/>
        <end position="789"/>
    </location>
</feature>
<reference evidence="11" key="2">
    <citation type="submission" date="2025-09" db="UniProtKB">
        <authorList>
            <consortium name="Ensembl"/>
        </authorList>
    </citation>
    <scope>IDENTIFICATION</scope>
</reference>
<proteinExistence type="inferred from homology"/>